<protein>
    <submittedName>
        <fullName evidence="4">GNAT family N-acetyltransferase</fullName>
    </submittedName>
</protein>
<organism evidence="4">
    <name type="scientific">Jonesiaceae bacterium BS-20</name>
    <dbReference type="NCBI Taxonomy" id="3120821"/>
    <lineage>
        <taxon>Bacteria</taxon>
        <taxon>Bacillati</taxon>
        <taxon>Actinomycetota</taxon>
        <taxon>Actinomycetes</taxon>
        <taxon>Micrococcales</taxon>
        <taxon>Jonesiaceae</taxon>
    </lineage>
</organism>
<evidence type="ECO:0000256" key="2">
    <source>
        <dbReference type="ARBA" id="ARBA00023315"/>
    </source>
</evidence>
<dbReference type="PANTHER" id="PTHR43877">
    <property type="entry name" value="AMINOALKYLPHOSPHONATE N-ACETYLTRANSFERASE-RELATED-RELATED"/>
    <property type="match status" value="1"/>
</dbReference>
<evidence type="ECO:0000256" key="1">
    <source>
        <dbReference type="ARBA" id="ARBA00022679"/>
    </source>
</evidence>
<evidence type="ECO:0000259" key="3">
    <source>
        <dbReference type="PROSITE" id="PS51186"/>
    </source>
</evidence>
<keyword evidence="1" id="KW-0808">Transferase</keyword>
<gene>
    <name evidence="4" type="ORF">V5R04_06335</name>
</gene>
<dbReference type="AlphaFoldDB" id="A0AAU7DYQ5"/>
<accession>A0AAU7DYQ5</accession>
<dbReference type="GO" id="GO:0016747">
    <property type="term" value="F:acyltransferase activity, transferring groups other than amino-acyl groups"/>
    <property type="evidence" value="ECO:0007669"/>
    <property type="project" value="InterPro"/>
</dbReference>
<dbReference type="SUPFAM" id="SSF55729">
    <property type="entry name" value="Acyl-CoA N-acyltransferases (Nat)"/>
    <property type="match status" value="1"/>
</dbReference>
<name>A0AAU7DYQ5_9MICO</name>
<feature type="domain" description="N-acetyltransferase" evidence="3">
    <location>
        <begin position="4"/>
        <end position="178"/>
    </location>
</feature>
<evidence type="ECO:0000313" key="4">
    <source>
        <dbReference type="EMBL" id="XBH22829.1"/>
    </source>
</evidence>
<dbReference type="InterPro" id="IPR050832">
    <property type="entry name" value="Bact_Acetyltransf"/>
</dbReference>
<proteinExistence type="predicted"/>
<sequence>MTTITIRTALPTEAQALGELAAATFPLACPEGTLAHDIADFIATNLTPAHFAKHLSNPLAHVTVADNGTELLGYSLALGGEVALPEPGNKIVGSPTWYLSKLYTRQSAHGTGIASKLVDSAAEFVQQSGGQSMWLATNVGNDRAVKFYRKYGFTQRGEKIFMVGAGAHHDYTFELMLE</sequence>
<dbReference type="EMBL" id="CP146203">
    <property type="protein sequence ID" value="XBH22829.1"/>
    <property type="molecule type" value="Genomic_DNA"/>
</dbReference>
<reference evidence="4" key="1">
    <citation type="submission" date="2024-02" db="EMBL/GenBank/DDBJ databases">
        <title>Tomenella chthoni gen. nov. sp. nov., a member of the family Jonesiaceae isolated from bat guano.</title>
        <authorList>
            <person name="Miller S.L."/>
            <person name="King J."/>
            <person name="Sankaranarayanan K."/>
            <person name="Lawson P.A."/>
        </authorList>
    </citation>
    <scope>NUCLEOTIDE SEQUENCE</scope>
    <source>
        <strain evidence="4">BS-20</strain>
    </source>
</reference>
<keyword evidence="2" id="KW-0012">Acyltransferase</keyword>
<dbReference type="InterPro" id="IPR000182">
    <property type="entry name" value="GNAT_dom"/>
</dbReference>
<dbReference type="Pfam" id="PF00583">
    <property type="entry name" value="Acetyltransf_1"/>
    <property type="match status" value="1"/>
</dbReference>
<dbReference type="CDD" id="cd04301">
    <property type="entry name" value="NAT_SF"/>
    <property type="match status" value="1"/>
</dbReference>
<dbReference type="PROSITE" id="PS51186">
    <property type="entry name" value="GNAT"/>
    <property type="match status" value="1"/>
</dbReference>
<dbReference type="Gene3D" id="3.40.630.30">
    <property type="match status" value="1"/>
</dbReference>
<dbReference type="InterPro" id="IPR016181">
    <property type="entry name" value="Acyl_CoA_acyltransferase"/>
</dbReference>